<feature type="signal peptide" evidence="1">
    <location>
        <begin position="1"/>
        <end position="23"/>
    </location>
</feature>
<feature type="domain" description="CRAL-TRIO" evidence="2">
    <location>
        <begin position="142"/>
        <end position="319"/>
    </location>
</feature>
<keyword evidence="4" id="KW-1185">Reference proteome</keyword>
<dbReference type="PANTHER" id="PTHR23324">
    <property type="entry name" value="SEC14 RELATED PROTEIN"/>
    <property type="match status" value="1"/>
</dbReference>
<evidence type="ECO:0000313" key="4">
    <source>
        <dbReference type="Proteomes" id="UP000013827"/>
    </source>
</evidence>
<dbReference type="Pfam" id="PF00650">
    <property type="entry name" value="CRAL_TRIO"/>
    <property type="match status" value="1"/>
</dbReference>
<dbReference type="KEGG" id="ehx:EMIHUDRAFT_107915"/>
<feature type="chain" id="PRO_5044290844" description="CRAL-TRIO domain-containing protein" evidence="1">
    <location>
        <begin position="24"/>
        <end position="405"/>
    </location>
</feature>
<protein>
    <recommendedName>
        <fullName evidence="2">CRAL-TRIO domain-containing protein</fullName>
    </recommendedName>
</protein>
<evidence type="ECO:0000256" key="1">
    <source>
        <dbReference type="SAM" id="SignalP"/>
    </source>
</evidence>
<accession>A0A0D3HYH7</accession>
<dbReference type="RefSeq" id="XP_005756491.1">
    <property type="nucleotide sequence ID" value="XM_005756434.1"/>
</dbReference>
<keyword evidence="1" id="KW-0732">Signal</keyword>
<dbReference type="Gene3D" id="3.40.525.10">
    <property type="entry name" value="CRAL-TRIO lipid binding domain"/>
    <property type="match status" value="1"/>
</dbReference>
<dbReference type="SUPFAM" id="SSF52087">
    <property type="entry name" value="CRAL/TRIO domain"/>
    <property type="match status" value="1"/>
</dbReference>
<reference evidence="4" key="1">
    <citation type="journal article" date="2013" name="Nature">
        <title>Pan genome of the phytoplankton Emiliania underpins its global distribution.</title>
        <authorList>
            <person name="Read B.A."/>
            <person name="Kegel J."/>
            <person name="Klute M.J."/>
            <person name="Kuo A."/>
            <person name="Lefebvre S.C."/>
            <person name="Maumus F."/>
            <person name="Mayer C."/>
            <person name="Miller J."/>
            <person name="Monier A."/>
            <person name="Salamov A."/>
            <person name="Young J."/>
            <person name="Aguilar M."/>
            <person name="Claverie J.M."/>
            <person name="Frickenhaus S."/>
            <person name="Gonzalez K."/>
            <person name="Herman E.K."/>
            <person name="Lin Y.C."/>
            <person name="Napier J."/>
            <person name="Ogata H."/>
            <person name="Sarno A.F."/>
            <person name="Shmutz J."/>
            <person name="Schroeder D."/>
            <person name="de Vargas C."/>
            <person name="Verret F."/>
            <person name="von Dassow P."/>
            <person name="Valentin K."/>
            <person name="Van de Peer Y."/>
            <person name="Wheeler G."/>
            <person name="Dacks J.B."/>
            <person name="Delwiche C.F."/>
            <person name="Dyhrman S.T."/>
            <person name="Glockner G."/>
            <person name="John U."/>
            <person name="Richards T."/>
            <person name="Worden A.Z."/>
            <person name="Zhang X."/>
            <person name="Grigoriev I.V."/>
            <person name="Allen A.E."/>
            <person name="Bidle K."/>
            <person name="Borodovsky M."/>
            <person name="Bowler C."/>
            <person name="Brownlee C."/>
            <person name="Cock J.M."/>
            <person name="Elias M."/>
            <person name="Gladyshev V.N."/>
            <person name="Groth M."/>
            <person name="Guda C."/>
            <person name="Hadaegh A."/>
            <person name="Iglesias-Rodriguez M.D."/>
            <person name="Jenkins J."/>
            <person name="Jones B.M."/>
            <person name="Lawson T."/>
            <person name="Leese F."/>
            <person name="Lindquist E."/>
            <person name="Lobanov A."/>
            <person name="Lomsadze A."/>
            <person name="Malik S.B."/>
            <person name="Marsh M.E."/>
            <person name="Mackinder L."/>
            <person name="Mock T."/>
            <person name="Mueller-Roeber B."/>
            <person name="Pagarete A."/>
            <person name="Parker M."/>
            <person name="Probert I."/>
            <person name="Quesneville H."/>
            <person name="Raines C."/>
            <person name="Rensing S.A."/>
            <person name="Riano-Pachon D.M."/>
            <person name="Richier S."/>
            <person name="Rokitta S."/>
            <person name="Shiraiwa Y."/>
            <person name="Soanes D.M."/>
            <person name="van der Giezen M."/>
            <person name="Wahlund T.M."/>
            <person name="Williams B."/>
            <person name="Wilson W."/>
            <person name="Wolfe G."/>
            <person name="Wurch L.L."/>
        </authorList>
    </citation>
    <scope>NUCLEOTIDE SEQUENCE</scope>
</reference>
<dbReference type="GeneID" id="17250193"/>
<dbReference type="HOGENOM" id="CLU_680501_0_0_1"/>
<organism evidence="3 4">
    <name type="scientific">Emiliania huxleyi (strain CCMP1516)</name>
    <dbReference type="NCBI Taxonomy" id="280463"/>
    <lineage>
        <taxon>Eukaryota</taxon>
        <taxon>Haptista</taxon>
        <taxon>Haptophyta</taxon>
        <taxon>Prymnesiophyceae</taxon>
        <taxon>Isochrysidales</taxon>
        <taxon>Noelaerhabdaceae</taxon>
        <taxon>Emiliania</taxon>
    </lineage>
</organism>
<dbReference type="InterPro" id="IPR051064">
    <property type="entry name" value="SEC14/CRAL-TRIO_domain"/>
</dbReference>
<dbReference type="Proteomes" id="UP000013827">
    <property type="component" value="Unassembled WGS sequence"/>
</dbReference>
<dbReference type="PaxDb" id="2903-EOD04062"/>
<name>A0A0D3HYH7_EMIH1</name>
<dbReference type="EnsemblProtists" id="EOD04062">
    <property type="protein sequence ID" value="EOD04062"/>
    <property type="gene ID" value="EMIHUDRAFT_107915"/>
</dbReference>
<dbReference type="InterPro" id="IPR001251">
    <property type="entry name" value="CRAL-TRIO_dom"/>
</dbReference>
<dbReference type="AlphaFoldDB" id="A0A0D3HYH7"/>
<dbReference type="CDD" id="cd00170">
    <property type="entry name" value="SEC14"/>
    <property type="match status" value="1"/>
</dbReference>
<proteinExistence type="predicted"/>
<evidence type="ECO:0000259" key="2">
    <source>
        <dbReference type="PROSITE" id="PS50191"/>
    </source>
</evidence>
<dbReference type="GO" id="GO:0005737">
    <property type="term" value="C:cytoplasm"/>
    <property type="evidence" value="ECO:0007669"/>
    <property type="project" value="TreeGrafter"/>
</dbReference>
<dbReference type="PANTHER" id="PTHR23324:SF83">
    <property type="entry name" value="SEC14-LIKE PROTEIN 2"/>
    <property type="match status" value="1"/>
</dbReference>
<dbReference type="PROSITE" id="PS50191">
    <property type="entry name" value="CRAL_TRIO"/>
    <property type="match status" value="1"/>
</dbReference>
<dbReference type="InterPro" id="IPR036865">
    <property type="entry name" value="CRAL-TRIO_dom_sf"/>
</dbReference>
<reference evidence="3" key="2">
    <citation type="submission" date="2024-10" db="UniProtKB">
        <authorList>
            <consortium name="EnsemblProtists"/>
        </authorList>
    </citation>
    <scope>IDENTIFICATION</scope>
</reference>
<sequence length="405" mass="43405">MTADNALALLQLAVLLLLPIVLRRKWLKCAAGRVSEDLSRTPTGGRQSSRAGSTLEQELGSTLKQELLANKAALATLRAAFLEAGGVEDAHTDIYLLRWLTDGANPAAAAESLAVATRWRAKMGAFEVRSRALAGVPLMNVRNGVDRLLGAMSILPAHRSTRDGAPLNIVVHDDFDPSRVTAALTPEEFLLTMVAMLEYNLAIVDARSAATGRLIRMSFVMDFEGLSYRMISMRFLTGHVKQTLGLDSYYPGLFGAIVCVNAPGIFSMGYKIVKPWLSEDIRDRICVNASGASTAAALDKLASPESLPAAFGGSCVKCPQDVGDAVGWSLTSQQSREMLHARSKLRGYVASCPQQRVSAVAEVPTPTESKVVEQPAISLLAPLKRPWWAACLARPASPPPSPLSA</sequence>
<evidence type="ECO:0000313" key="3">
    <source>
        <dbReference type="EnsemblProtists" id="EOD04062"/>
    </source>
</evidence>
<dbReference type="eggNOG" id="KOG1471">
    <property type="taxonomic scope" value="Eukaryota"/>
</dbReference>
<dbReference type="SMART" id="SM00516">
    <property type="entry name" value="SEC14"/>
    <property type="match status" value="1"/>
</dbReference>